<dbReference type="PANTHER" id="PTHR24419:SF18">
    <property type="entry name" value="SERINE_THREONINE-PROTEIN KINASE HASPIN"/>
    <property type="match status" value="1"/>
</dbReference>
<evidence type="ECO:0000256" key="2">
    <source>
        <dbReference type="ARBA" id="ARBA00022527"/>
    </source>
</evidence>
<reference evidence="11" key="1">
    <citation type="journal article" date="2020" name="Stud. Mycol.">
        <title>101 Dothideomycetes genomes: a test case for predicting lifestyles and emergence of pathogens.</title>
        <authorList>
            <person name="Haridas S."/>
            <person name="Albert R."/>
            <person name="Binder M."/>
            <person name="Bloem J."/>
            <person name="Labutti K."/>
            <person name="Salamov A."/>
            <person name="Andreopoulos B."/>
            <person name="Baker S."/>
            <person name="Barry K."/>
            <person name="Bills G."/>
            <person name="Bluhm B."/>
            <person name="Cannon C."/>
            <person name="Castanera R."/>
            <person name="Culley D."/>
            <person name="Daum C."/>
            <person name="Ezra D."/>
            <person name="Gonzalez J."/>
            <person name="Henrissat B."/>
            <person name="Kuo A."/>
            <person name="Liang C."/>
            <person name="Lipzen A."/>
            <person name="Lutzoni F."/>
            <person name="Magnuson J."/>
            <person name="Mondo S."/>
            <person name="Nolan M."/>
            <person name="Ohm R."/>
            <person name="Pangilinan J."/>
            <person name="Park H.-J."/>
            <person name="Ramirez L."/>
            <person name="Alfaro M."/>
            <person name="Sun H."/>
            <person name="Tritt A."/>
            <person name="Yoshinaga Y."/>
            <person name="Zwiers L.-H."/>
            <person name="Turgeon B."/>
            <person name="Goodwin S."/>
            <person name="Spatafora J."/>
            <person name="Crous P."/>
            <person name="Grigoriev I."/>
        </authorList>
    </citation>
    <scope>NUCLEOTIDE SEQUENCE</scope>
    <source>
        <strain evidence="11">CBS 133067</strain>
    </source>
</reference>
<dbReference type="GO" id="GO:0072354">
    <property type="term" value="F:histone H3T3 kinase activity"/>
    <property type="evidence" value="ECO:0007669"/>
    <property type="project" value="TreeGrafter"/>
</dbReference>
<keyword evidence="6" id="KW-0067">ATP-binding</keyword>
<dbReference type="SUPFAM" id="SSF56112">
    <property type="entry name" value="Protein kinase-like (PK-like)"/>
    <property type="match status" value="1"/>
</dbReference>
<dbReference type="GO" id="GO:0005524">
    <property type="term" value="F:ATP binding"/>
    <property type="evidence" value="ECO:0007669"/>
    <property type="project" value="UniProtKB-KW"/>
</dbReference>
<sequence>MPVKQVYGKKAKKSTAFVSSKAFRWSSSPEKTHGPIEATQRIEEIAVALSTLKLEEDEVRPQTPPIERPVLKARDSNAVVKPRLPTRRRERSPAQKPTIRQSPRLAAKIQDAETLITTEEPLLSPTKQKNCLLESNRAETRRPRTNSSRVERHDSVLDPATDEFSHARPLLNLVTDSEWKHAPLSFRRWTEDLGEEFTITKIAEASFAQVYLLSRRDPTGIANDDQSILKIISLNCEKQDDVDSVSDKRPQKVQETSSDIDKVVSEVRLLDRMTEIPGFTNLREIRVLQGQPSAPFIAAWREWNKSRSKKDKSIFPDPSRKANYAEDQLWAVVEMDHAGFDLEHPSVKIDTLWSLWDVFWGVAIAIAKGEEDVNFEHRDLHLGNICVTQTRPDDALQRPQIRNVHQKLGFTGLETTIIDYTLSRAEVSNSCLSGDSEVVYIDLAKEEIFDGDASENYQYEIYRYMRNAVFLGKPLEVFNRNSPKVERLRRSWRDSHLETNLIWLHFILHELYAQIPRRKGSSLFDESFENYGNERDREMARKRRGIIEHALSAIKQRLNLKDFHRNGLKSVRDLVVWALDERWLDPEDVSGNQTSIEELEQRLHDLRFSSRDLNNDCEANPDAVPDVSIKRSPARARRKR</sequence>
<feature type="domain" description="Serine/threonine-protein kinase haspin C-terminal" evidence="10">
    <location>
        <begin position="446"/>
        <end position="560"/>
    </location>
</feature>
<evidence type="ECO:0000256" key="4">
    <source>
        <dbReference type="ARBA" id="ARBA00022741"/>
    </source>
</evidence>
<dbReference type="GO" id="GO:0035556">
    <property type="term" value="P:intracellular signal transduction"/>
    <property type="evidence" value="ECO:0007669"/>
    <property type="project" value="TreeGrafter"/>
</dbReference>
<organism evidence="11 12">
    <name type="scientific">Rhizodiscina lignyota</name>
    <dbReference type="NCBI Taxonomy" id="1504668"/>
    <lineage>
        <taxon>Eukaryota</taxon>
        <taxon>Fungi</taxon>
        <taxon>Dikarya</taxon>
        <taxon>Ascomycota</taxon>
        <taxon>Pezizomycotina</taxon>
        <taxon>Dothideomycetes</taxon>
        <taxon>Pleosporomycetidae</taxon>
        <taxon>Aulographales</taxon>
        <taxon>Rhizodiscinaceae</taxon>
        <taxon>Rhizodiscina</taxon>
    </lineage>
</organism>
<dbReference type="GO" id="GO:0005737">
    <property type="term" value="C:cytoplasm"/>
    <property type="evidence" value="ECO:0007669"/>
    <property type="project" value="TreeGrafter"/>
</dbReference>
<evidence type="ECO:0000256" key="5">
    <source>
        <dbReference type="ARBA" id="ARBA00022777"/>
    </source>
</evidence>
<feature type="region of interest" description="Disordered" evidence="9">
    <location>
        <begin position="130"/>
        <end position="151"/>
    </location>
</feature>
<dbReference type="Gene3D" id="3.30.200.20">
    <property type="entry name" value="Phosphorylase Kinase, domain 1"/>
    <property type="match status" value="1"/>
</dbReference>
<evidence type="ECO:0000256" key="8">
    <source>
        <dbReference type="ARBA" id="ARBA00048679"/>
    </source>
</evidence>
<dbReference type="GO" id="GO:0005634">
    <property type="term" value="C:nucleus"/>
    <property type="evidence" value="ECO:0007669"/>
    <property type="project" value="TreeGrafter"/>
</dbReference>
<dbReference type="AlphaFoldDB" id="A0A9P4IRH7"/>
<dbReference type="Pfam" id="PF12330">
    <property type="entry name" value="Haspin_kinase"/>
    <property type="match status" value="1"/>
</dbReference>
<feature type="region of interest" description="Disordered" evidence="9">
    <location>
        <begin position="617"/>
        <end position="640"/>
    </location>
</feature>
<dbReference type="Proteomes" id="UP000799772">
    <property type="component" value="Unassembled WGS sequence"/>
</dbReference>
<dbReference type="EMBL" id="ML978121">
    <property type="protein sequence ID" value="KAF2104464.1"/>
    <property type="molecule type" value="Genomic_DNA"/>
</dbReference>
<keyword evidence="3" id="KW-0808">Transferase</keyword>
<comment type="catalytic activity">
    <reaction evidence="8">
        <text>L-seryl-[protein] + ATP = O-phospho-L-seryl-[protein] + ADP + H(+)</text>
        <dbReference type="Rhea" id="RHEA:17989"/>
        <dbReference type="Rhea" id="RHEA-COMP:9863"/>
        <dbReference type="Rhea" id="RHEA-COMP:11604"/>
        <dbReference type="ChEBI" id="CHEBI:15378"/>
        <dbReference type="ChEBI" id="CHEBI:29999"/>
        <dbReference type="ChEBI" id="CHEBI:30616"/>
        <dbReference type="ChEBI" id="CHEBI:83421"/>
        <dbReference type="ChEBI" id="CHEBI:456216"/>
        <dbReference type="EC" id="2.7.11.1"/>
    </reaction>
</comment>
<feature type="region of interest" description="Disordered" evidence="9">
    <location>
        <begin position="80"/>
        <end position="103"/>
    </location>
</feature>
<accession>A0A9P4IRH7</accession>
<dbReference type="Gene3D" id="1.10.510.10">
    <property type="entry name" value="Transferase(Phosphotransferase) domain 1"/>
    <property type="match status" value="1"/>
</dbReference>
<dbReference type="GO" id="GO:0000278">
    <property type="term" value="P:mitotic cell cycle"/>
    <property type="evidence" value="ECO:0007669"/>
    <property type="project" value="TreeGrafter"/>
</dbReference>
<dbReference type="EC" id="2.7.11.1" evidence="1"/>
<dbReference type="PANTHER" id="PTHR24419">
    <property type="entry name" value="INTERLEUKIN-1 RECEPTOR-ASSOCIATED KINASE"/>
    <property type="match status" value="1"/>
</dbReference>
<gene>
    <name evidence="11" type="ORF">NA57DRAFT_70668</name>
</gene>
<dbReference type="InterPro" id="IPR011009">
    <property type="entry name" value="Kinase-like_dom_sf"/>
</dbReference>
<keyword evidence="4" id="KW-0547">Nucleotide-binding</keyword>
<evidence type="ECO:0000259" key="10">
    <source>
        <dbReference type="SMART" id="SM01331"/>
    </source>
</evidence>
<dbReference type="SMART" id="SM01331">
    <property type="entry name" value="DUF3635"/>
    <property type="match status" value="1"/>
</dbReference>
<comment type="catalytic activity">
    <reaction evidence="7">
        <text>L-threonyl-[protein] + ATP = O-phospho-L-threonyl-[protein] + ADP + H(+)</text>
        <dbReference type="Rhea" id="RHEA:46608"/>
        <dbReference type="Rhea" id="RHEA-COMP:11060"/>
        <dbReference type="Rhea" id="RHEA-COMP:11605"/>
        <dbReference type="ChEBI" id="CHEBI:15378"/>
        <dbReference type="ChEBI" id="CHEBI:30013"/>
        <dbReference type="ChEBI" id="CHEBI:30616"/>
        <dbReference type="ChEBI" id="CHEBI:61977"/>
        <dbReference type="ChEBI" id="CHEBI:456216"/>
        <dbReference type="EC" id="2.7.11.1"/>
    </reaction>
</comment>
<evidence type="ECO:0000256" key="7">
    <source>
        <dbReference type="ARBA" id="ARBA00047899"/>
    </source>
</evidence>
<dbReference type="InterPro" id="IPR024604">
    <property type="entry name" value="GSG2_C"/>
</dbReference>
<evidence type="ECO:0000256" key="1">
    <source>
        <dbReference type="ARBA" id="ARBA00012513"/>
    </source>
</evidence>
<evidence type="ECO:0000256" key="3">
    <source>
        <dbReference type="ARBA" id="ARBA00022679"/>
    </source>
</evidence>
<protein>
    <recommendedName>
        <fullName evidence="1">non-specific serine/threonine protein kinase</fullName>
        <ecNumber evidence="1">2.7.11.1</ecNumber>
    </recommendedName>
</protein>
<dbReference type="OrthoDB" id="21018at2759"/>
<keyword evidence="5" id="KW-0418">Kinase</keyword>
<evidence type="ECO:0000256" key="6">
    <source>
        <dbReference type="ARBA" id="ARBA00022840"/>
    </source>
</evidence>
<proteinExistence type="predicted"/>
<evidence type="ECO:0000256" key="9">
    <source>
        <dbReference type="SAM" id="MobiDB-lite"/>
    </source>
</evidence>
<keyword evidence="2" id="KW-0723">Serine/threonine-protein kinase</keyword>
<name>A0A9P4IRH7_9PEZI</name>
<comment type="caution">
    <text evidence="11">The sequence shown here is derived from an EMBL/GenBank/DDBJ whole genome shotgun (WGS) entry which is preliminary data.</text>
</comment>
<keyword evidence="12" id="KW-1185">Reference proteome</keyword>
<evidence type="ECO:0000313" key="11">
    <source>
        <dbReference type="EMBL" id="KAF2104464.1"/>
    </source>
</evidence>
<evidence type="ECO:0000313" key="12">
    <source>
        <dbReference type="Proteomes" id="UP000799772"/>
    </source>
</evidence>